<proteinExistence type="predicted"/>
<protein>
    <submittedName>
        <fullName evidence="2">F-box domain-containing protein</fullName>
    </submittedName>
</protein>
<name>A0A7E4USW2_PANRE</name>
<reference evidence="2" key="2">
    <citation type="submission" date="2020-10" db="UniProtKB">
        <authorList>
            <consortium name="WormBaseParasite"/>
        </authorList>
    </citation>
    <scope>IDENTIFICATION</scope>
</reference>
<keyword evidence="1" id="KW-1185">Reference proteome</keyword>
<reference evidence="1" key="1">
    <citation type="journal article" date="2013" name="Genetics">
        <title>The draft genome and transcriptome of Panagrellus redivivus are shaped by the harsh demands of a free-living lifestyle.</title>
        <authorList>
            <person name="Srinivasan J."/>
            <person name="Dillman A.R."/>
            <person name="Macchietto M.G."/>
            <person name="Heikkinen L."/>
            <person name="Lakso M."/>
            <person name="Fracchia K.M."/>
            <person name="Antoshechkin I."/>
            <person name="Mortazavi A."/>
            <person name="Wong G."/>
            <person name="Sternberg P.W."/>
        </authorList>
    </citation>
    <scope>NUCLEOTIDE SEQUENCE [LARGE SCALE GENOMIC DNA]</scope>
    <source>
        <strain evidence="1">MT8872</strain>
    </source>
</reference>
<evidence type="ECO:0000313" key="1">
    <source>
        <dbReference type="Proteomes" id="UP000492821"/>
    </source>
</evidence>
<dbReference type="Proteomes" id="UP000492821">
    <property type="component" value="Unassembled WGS sequence"/>
</dbReference>
<dbReference type="AlphaFoldDB" id="A0A7E4USW2"/>
<sequence>MPYPLEKLAYGLRRRLRELATPSEAYDLQIAAPNYIGLQPIQKVQLVPFAEFWIDEEGNLGKSLHPECWPKNSHKKPGNSTPEQSRAVPLYIVSRDLQIRIFKENFKMDLIPDYIRLSPKTLYFFDCVLNMAFIESFLKAVDNTIDNITITPCSFTSDNAAKMLFNAPACSVLEHITVTEPSFPLLTWLIETFVEAKRTPLKSFSVYNATISIFKIDKDVLLKFIKAQCENFQLVIFMSDETDWQSALELMKKLFDDQFDRCDKVHYSLKKKLVYIGNDNPYVNCYYILRDD</sequence>
<evidence type="ECO:0000313" key="2">
    <source>
        <dbReference type="WBParaSite" id="Pan_g12415.t1"/>
    </source>
</evidence>
<dbReference type="WBParaSite" id="Pan_g12415.t1">
    <property type="protein sequence ID" value="Pan_g12415.t1"/>
    <property type="gene ID" value="Pan_g12415"/>
</dbReference>
<organism evidence="1 2">
    <name type="scientific">Panagrellus redivivus</name>
    <name type="common">Microworm</name>
    <dbReference type="NCBI Taxonomy" id="6233"/>
    <lineage>
        <taxon>Eukaryota</taxon>
        <taxon>Metazoa</taxon>
        <taxon>Ecdysozoa</taxon>
        <taxon>Nematoda</taxon>
        <taxon>Chromadorea</taxon>
        <taxon>Rhabditida</taxon>
        <taxon>Tylenchina</taxon>
        <taxon>Panagrolaimomorpha</taxon>
        <taxon>Panagrolaimoidea</taxon>
        <taxon>Panagrolaimidae</taxon>
        <taxon>Panagrellus</taxon>
    </lineage>
</organism>
<accession>A0A7E4USW2</accession>